<evidence type="ECO:0000313" key="12">
    <source>
        <dbReference type="EMBL" id="APR05247.1"/>
    </source>
</evidence>
<dbReference type="InterPro" id="IPR019800">
    <property type="entry name" value="Glyco_hydro_3_AS"/>
</dbReference>
<dbReference type="EC" id="3.2.1.52" evidence="10"/>
<dbReference type="GO" id="GO:0051301">
    <property type="term" value="P:cell division"/>
    <property type="evidence" value="ECO:0007669"/>
    <property type="project" value="UniProtKB-KW"/>
</dbReference>
<dbReference type="PANTHER" id="PTHR30480">
    <property type="entry name" value="BETA-HEXOSAMINIDASE-RELATED"/>
    <property type="match status" value="1"/>
</dbReference>
<keyword evidence="6 10" id="KW-0573">Peptidoglycan synthesis</keyword>
<reference evidence="12 13" key="1">
    <citation type="submission" date="2016-12" db="EMBL/GenBank/DDBJ databases">
        <title>Complete genome sequence of Thauera chlorobenzoica, a Betaproteobacterium degrading haloaromatics anaerobically to CO2 and halides.</title>
        <authorList>
            <person name="Goris T."/>
            <person name="Mergelsberg M."/>
            <person name="Boll M."/>
        </authorList>
    </citation>
    <scope>NUCLEOTIDE SEQUENCE [LARGE SCALE GENOMIC DNA]</scope>
    <source>
        <strain evidence="12 13">3CB1</strain>
    </source>
</reference>
<dbReference type="RefSeq" id="WP_075148642.1">
    <property type="nucleotide sequence ID" value="NZ_CP018839.1"/>
</dbReference>
<comment type="subcellular location">
    <subcellularLocation>
        <location evidence="10">Cytoplasm</location>
    </subcellularLocation>
</comment>
<dbReference type="GO" id="GO:0005975">
    <property type="term" value="P:carbohydrate metabolic process"/>
    <property type="evidence" value="ECO:0007669"/>
    <property type="project" value="InterPro"/>
</dbReference>
<feature type="binding site" evidence="10">
    <location>
        <position position="78"/>
    </location>
    <ligand>
        <name>substrate</name>
    </ligand>
</feature>
<feature type="active site" description="Proton donor/acceptor" evidence="10">
    <location>
        <position position="188"/>
    </location>
</feature>
<protein>
    <recommendedName>
        <fullName evidence="10">Beta-hexosaminidase</fullName>
        <ecNumber evidence="10">3.2.1.52</ecNumber>
    </recommendedName>
    <alternativeName>
        <fullName evidence="10">Beta-N-acetylhexosaminidase</fullName>
    </alternativeName>
    <alternativeName>
        <fullName evidence="10">N-acetyl-beta-glucosaminidase</fullName>
    </alternativeName>
</protein>
<feature type="binding site" evidence="10">
    <location>
        <position position="145"/>
    </location>
    <ligand>
        <name>substrate</name>
    </ligand>
</feature>
<proteinExistence type="inferred from homology"/>
<evidence type="ECO:0000256" key="7">
    <source>
        <dbReference type="ARBA" id="ARBA00023295"/>
    </source>
</evidence>
<dbReference type="GO" id="GO:0071555">
    <property type="term" value="P:cell wall organization"/>
    <property type="evidence" value="ECO:0007669"/>
    <property type="project" value="UniProtKB-KW"/>
</dbReference>
<dbReference type="InterPro" id="IPR050226">
    <property type="entry name" value="NagZ_Beta-hexosaminidase"/>
</dbReference>
<evidence type="ECO:0000256" key="8">
    <source>
        <dbReference type="ARBA" id="ARBA00023306"/>
    </source>
</evidence>
<dbReference type="OrthoDB" id="9786661at2"/>
<name>A0A1H5RPZ3_9RHOO</name>
<dbReference type="InterPro" id="IPR036962">
    <property type="entry name" value="Glyco_hydro_3_N_sf"/>
</dbReference>
<accession>A0A1H5RPZ3</accession>
<dbReference type="InterPro" id="IPR022956">
    <property type="entry name" value="Beta_hexosaminidase_bac"/>
</dbReference>
<dbReference type="InterPro" id="IPR001764">
    <property type="entry name" value="Glyco_hydro_3_N"/>
</dbReference>
<keyword evidence="4 10" id="KW-0378">Hydrolase</keyword>
<evidence type="ECO:0000256" key="3">
    <source>
        <dbReference type="ARBA" id="ARBA00022618"/>
    </source>
</evidence>
<dbReference type="HAMAP" id="MF_00364">
    <property type="entry name" value="NagZ"/>
    <property type="match status" value="1"/>
</dbReference>
<comment type="function">
    <text evidence="10">Plays a role in peptidoglycan recycling by cleaving the terminal beta-1,4-linked N-acetylglucosamine (GlcNAc) from peptide-linked peptidoglycan fragments, giving rise to free GlcNAc, anhydro-N-acetylmuramic acid and anhydro-N-acetylmuramic acid-linked peptides.</text>
</comment>
<dbReference type="PROSITE" id="PS00775">
    <property type="entry name" value="GLYCOSYL_HYDROL_F3"/>
    <property type="match status" value="1"/>
</dbReference>
<dbReference type="SUPFAM" id="SSF51445">
    <property type="entry name" value="(Trans)glycosidases"/>
    <property type="match status" value="1"/>
</dbReference>
<gene>
    <name evidence="10" type="primary">nagZ</name>
    <name evidence="12" type="ORF">Tchl_2409</name>
</gene>
<keyword evidence="2 10" id="KW-0963">Cytoplasm</keyword>
<keyword evidence="13" id="KW-1185">Reference proteome</keyword>
<keyword evidence="7 10" id="KW-0326">Glycosidase</keyword>
<evidence type="ECO:0000313" key="13">
    <source>
        <dbReference type="Proteomes" id="UP000185739"/>
    </source>
</evidence>
<dbReference type="InterPro" id="IPR017853">
    <property type="entry name" value="GH"/>
</dbReference>
<comment type="similarity">
    <text evidence="10">Belongs to the glycosyl hydrolase 3 family. NagZ subfamily.</text>
</comment>
<evidence type="ECO:0000259" key="11">
    <source>
        <dbReference type="Pfam" id="PF00933"/>
    </source>
</evidence>
<feature type="domain" description="Glycoside hydrolase family 3 N-terminal" evidence="11">
    <location>
        <begin position="20"/>
        <end position="297"/>
    </location>
</feature>
<dbReference type="UniPathway" id="UPA00544"/>
<dbReference type="NCBIfam" id="NF003740">
    <property type="entry name" value="PRK05337.1"/>
    <property type="match status" value="1"/>
</dbReference>
<organism evidence="12 13">
    <name type="scientific">Thauera chlorobenzoica</name>
    <dbReference type="NCBI Taxonomy" id="96773"/>
    <lineage>
        <taxon>Bacteria</taxon>
        <taxon>Pseudomonadati</taxon>
        <taxon>Pseudomonadota</taxon>
        <taxon>Betaproteobacteria</taxon>
        <taxon>Rhodocyclales</taxon>
        <taxon>Zoogloeaceae</taxon>
        <taxon>Thauera</taxon>
    </lineage>
</organism>
<evidence type="ECO:0000256" key="4">
    <source>
        <dbReference type="ARBA" id="ARBA00022801"/>
    </source>
</evidence>
<keyword evidence="5 10" id="KW-0133">Cell shape</keyword>
<dbReference type="Proteomes" id="UP000185739">
    <property type="component" value="Chromosome"/>
</dbReference>
<feature type="active site" description="Nucleophile" evidence="10">
    <location>
        <position position="263"/>
    </location>
</feature>
<evidence type="ECO:0000256" key="10">
    <source>
        <dbReference type="HAMAP-Rule" id="MF_00364"/>
    </source>
</evidence>
<dbReference type="AlphaFoldDB" id="A0A1H5RPZ3"/>
<feature type="binding site" evidence="10">
    <location>
        <position position="70"/>
    </location>
    <ligand>
        <name>substrate</name>
    </ligand>
</feature>
<dbReference type="GO" id="GO:0009252">
    <property type="term" value="P:peptidoglycan biosynthetic process"/>
    <property type="evidence" value="ECO:0007669"/>
    <property type="project" value="UniProtKB-KW"/>
</dbReference>
<dbReference type="Gene3D" id="3.20.20.300">
    <property type="entry name" value="Glycoside hydrolase, family 3, N-terminal domain"/>
    <property type="match status" value="1"/>
</dbReference>
<comment type="catalytic activity">
    <reaction evidence="1 10">
        <text>Hydrolysis of terminal non-reducing N-acetyl-D-hexosamine residues in N-acetyl-beta-D-hexosaminides.</text>
        <dbReference type="EC" id="3.2.1.52"/>
    </reaction>
</comment>
<dbReference type="GO" id="GO:0005737">
    <property type="term" value="C:cytoplasm"/>
    <property type="evidence" value="ECO:0007669"/>
    <property type="project" value="UniProtKB-SubCell"/>
</dbReference>
<evidence type="ECO:0000256" key="9">
    <source>
        <dbReference type="ARBA" id="ARBA00023316"/>
    </source>
</evidence>
<dbReference type="GO" id="GO:0008360">
    <property type="term" value="P:regulation of cell shape"/>
    <property type="evidence" value="ECO:0007669"/>
    <property type="project" value="UniProtKB-KW"/>
</dbReference>
<keyword evidence="9 10" id="KW-0961">Cell wall biogenesis/degradation</keyword>
<dbReference type="EMBL" id="CP018839">
    <property type="protein sequence ID" value="APR05247.1"/>
    <property type="molecule type" value="Genomic_DNA"/>
</dbReference>
<evidence type="ECO:0000256" key="2">
    <source>
        <dbReference type="ARBA" id="ARBA00022490"/>
    </source>
</evidence>
<keyword evidence="3 10" id="KW-0132">Cell division</keyword>
<dbReference type="Pfam" id="PF00933">
    <property type="entry name" value="Glyco_hydro_3"/>
    <property type="match status" value="1"/>
</dbReference>
<feature type="site" description="Important for catalytic activity" evidence="10">
    <location>
        <position position="186"/>
    </location>
</feature>
<evidence type="ECO:0000256" key="1">
    <source>
        <dbReference type="ARBA" id="ARBA00001231"/>
    </source>
</evidence>
<keyword evidence="8 10" id="KW-0131">Cell cycle</keyword>
<evidence type="ECO:0000256" key="6">
    <source>
        <dbReference type="ARBA" id="ARBA00022984"/>
    </source>
</evidence>
<dbReference type="KEGG" id="tcl:Tchl_2409"/>
<dbReference type="GO" id="GO:0004563">
    <property type="term" value="F:beta-N-acetylhexosaminidase activity"/>
    <property type="evidence" value="ECO:0007669"/>
    <property type="project" value="UniProtKB-UniRule"/>
</dbReference>
<feature type="binding site" evidence="10">
    <location>
        <begin position="175"/>
        <end position="176"/>
    </location>
    <ligand>
        <name>substrate</name>
    </ligand>
</feature>
<comment type="pathway">
    <text evidence="10">Cell wall biogenesis; peptidoglycan recycling.</text>
</comment>
<sequence length="381" mass="40790">MKVRRRLARGPVMIDVAATALTDEERARLRDPRVGGVILFARNFTGSAQLAALTAEIRALREPALIIAVDHEGGRVQRFRDDGFTRLPAMRSLGALWAQDSRAALDAARATGFVLAAELRAHGVDLSFAPVLDLDYGVCGAIGNRAFHRDPQVVAALAQALVAGMAEAGMGAVGKHFPGHGCVEADSHHDVPVDTRDFDTLWTEDIAPYRHHLGRQLAGVMPAHVIYPNADPGPEPQPAGFSPFWLKDVLRGRLGFQGVIFSDDLNMEGARVAGDIVGRAQAAWAAGCDMLLVCNRPDLAAELLERWAPEPDADNLARLAAIVPTTPQPDWLADPFALELHAAYVQARERVAAIPDDTGAAPAMTAATIGEQCTEVLSKHG</sequence>
<dbReference type="PANTHER" id="PTHR30480:SF13">
    <property type="entry name" value="BETA-HEXOSAMINIDASE"/>
    <property type="match status" value="1"/>
</dbReference>
<dbReference type="GO" id="GO:0009254">
    <property type="term" value="P:peptidoglycan turnover"/>
    <property type="evidence" value="ECO:0007669"/>
    <property type="project" value="UniProtKB-UniRule"/>
</dbReference>
<dbReference type="STRING" id="96773.Tchl_2409"/>
<evidence type="ECO:0000256" key="5">
    <source>
        <dbReference type="ARBA" id="ARBA00022960"/>
    </source>
</evidence>